<dbReference type="GO" id="GO:0005886">
    <property type="term" value="C:plasma membrane"/>
    <property type="evidence" value="ECO:0007669"/>
    <property type="project" value="UniProtKB-SubCell"/>
</dbReference>
<feature type="transmembrane region" description="Helical" evidence="8">
    <location>
        <begin position="21"/>
        <end position="39"/>
    </location>
</feature>
<dbReference type="InterPro" id="IPR029787">
    <property type="entry name" value="Nucleotide_cyclase"/>
</dbReference>
<keyword evidence="10" id="KW-1185">Reference proteome</keyword>
<comment type="caution">
    <text evidence="9">The sequence shown here is derived from an EMBL/GenBank/DDBJ whole genome shotgun (WGS) entry which is preliminary data.</text>
</comment>
<evidence type="ECO:0000256" key="2">
    <source>
        <dbReference type="ARBA" id="ARBA00005362"/>
    </source>
</evidence>
<evidence type="ECO:0000313" key="10">
    <source>
        <dbReference type="Proteomes" id="UP000315901"/>
    </source>
</evidence>
<dbReference type="Gene3D" id="3.30.70.1230">
    <property type="entry name" value="Nucleotide cyclase"/>
    <property type="match status" value="1"/>
</dbReference>
<dbReference type="OrthoDB" id="6096404at2"/>
<feature type="transmembrane region" description="Helical" evidence="8">
    <location>
        <begin position="161"/>
        <end position="185"/>
    </location>
</feature>
<gene>
    <name evidence="9" type="ORF">FJM67_07240</name>
</gene>
<evidence type="ECO:0000256" key="4">
    <source>
        <dbReference type="ARBA" id="ARBA00022692"/>
    </source>
</evidence>
<name>A0A501WVP1_9GAMM</name>
<proteinExistence type="inferred from homology"/>
<sequence length="488" mass="55323">MKPASIMVFLRQKLSAASITLTAFVTVMALTMATIWFTITTSLSDYLNQQTEVLGNSLATQAAFNATQSILTNDLLSLNVLLNRLVINENILSARVYNKKDELLAQASSANIPLVNDEMRPTDEHRVYSSSVRFRDEVVGHVLITLDKTPALSTLSRLGNALFGVGLFLTVLFSLAMLLLIRWLYTPIQQLSDALLALNRGTRTAPLPNLIYVEANELRTQVETLQSIEQIPEPEQTPSHEDHSSHEDSIAAQKTETQIEFDFDRIIEESQRENCVLYFRMKNLQDWNEQMTPLQVANLLTPVYRALFLCAEEYQGQVHQYENDGVLVFFQAKDCQDNLFMNAVCTAQLFLKLHESLAETELYADVPNLNVHVSLHKGNEHIANMMAHHYFDPSEMRALLIEASALNQSQVVNRLLLSEAIITVPEIQNRVVTSLPDVIEIEEEEFLAYEVKDVAEKYRKRIQEKLEQTELTSPKTKDDEDTFPLFAS</sequence>
<keyword evidence="5 8" id="KW-1133">Transmembrane helix</keyword>
<dbReference type="EMBL" id="VFRR01000011">
    <property type="protein sequence ID" value="TPE52802.1"/>
    <property type="molecule type" value="Genomic_DNA"/>
</dbReference>
<evidence type="ECO:0000256" key="7">
    <source>
        <dbReference type="SAM" id="MobiDB-lite"/>
    </source>
</evidence>
<keyword evidence="6 8" id="KW-0472">Membrane</keyword>
<evidence type="ECO:0000256" key="5">
    <source>
        <dbReference type="ARBA" id="ARBA00022989"/>
    </source>
</evidence>
<comment type="subcellular location">
    <subcellularLocation>
        <location evidence="1">Cell membrane</location>
    </subcellularLocation>
</comment>
<evidence type="ECO:0000256" key="3">
    <source>
        <dbReference type="ARBA" id="ARBA00022475"/>
    </source>
</evidence>
<keyword evidence="3" id="KW-1003">Cell membrane</keyword>
<keyword evidence="4 8" id="KW-0812">Transmembrane</keyword>
<dbReference type="AlphaFoldDB" id="A0A501WVP1"/>
<evidence type="ECO:0000256" key="6">
    <source>
        <dbReference type="ARBA" id="ARBA00023136"/>
    </source>
</evidence>
<evidence type="ECO:0000313" key="9">
    <source>
        <dbReference type="EMBL" id="TPE52802.1"/>
    </source>
</evidence>
<protein>
    <submittedName>
        <fullName evidence="9">Uncharacterized protein</fullName>
    </submittedName>
</protein>
<dbReference type="SUPFAM" id="SSF55073">
    <property type="entry name" value="Nucleotide cyclase"/>
    <property type="match status" value="1"/>
</dbReference>
<evidence type="ECO:0000256" key="1">
    <source>
        <dbReference type="ARBA" id="ARBA00004236"/>
    </source>
</evidence>
<dbReference type="InterPro" id="IPR019305">
    <property type="entry name" value="Uncharacterised_Smp"/>
</dbReference>
<dbReference type="Proteomes" id="UP000315901">
    <property type="component" value="Unassembled WGS sequence"/>
</dbReference>
<accession>A0A501WVP1</accession>
<dbReference type="Pfam" id="PF10144">
    <property type="entry name" value="SMP_2"/>
    <property type="match status" value="1"/>
</dbReference>
<comment type="similarity">
    <text evidence="2">Belongs to the Smp family.</text>
</comment>
<reference evidence="9 10" key="1">
    <citation type="submission" date="2019-06" db="EMBL/GenBank/DDBJ databases">
        <title>A novel bacterium of genus Marinomonas, isolated from coastal sand.</title>
        <authorList>
            <person name="Huang H."/>
            <person name="Mo K."/>
            <person name="Hu Y."/>
        </authorList>
    </citation>
    <scope>NUCLEOTIDE SEQUENCE [LARGE SCALE GENOMIC DNA]</scope>
    <source>
        <strain evidence="9 10">HB171799</strain>
    </source>
</reference>
<evidence type="ECO:0000256" key="8">
    <source>
        <dbReference type="SAM" id="Phobius"/>
    </source>
</evidence>
<feature type="region of interest" description="Disordered" evidence="7">
    <location>
        <begin position="468"/>
        <end position="488"/>
    </location>
</feature>
<organism evidence="9 10">
    <name type="scientific">Maribrevibacterium harenarium</name>
    <dbReference type="NCBI Taxonomy" id="2589817"/>
    <lineage>
        <taxon>Bacteria</taxon>
        <taxon>Pseudomonadati</taxon>
        <taxon>Pseudomonadota</taxon>
        <taxon>Gammaproteobacteria</taxon>
        <taxon>Oceanospirillales</taxon>
        <taxon>Oceanospirillaceae</taxon>
        <taxon>Maribrevibacterium</taxon>
    </lineage>
</organism>